<evidence type="ECO:0000313" key="2">
    <source>
        <dbReference type="Proteomes" id="UP001472677"/>
    </source>
</evidence>
<keyword evidence="2" id="KW-1185">Reference proteome</keyword>
<dbReference type="Proteomes" id="UP001472677">
    <property type="component" value="Unassembled WGS sequence"/>
</dbReference>
<gene>
    <name evidence="1" type="ORF">V6N12_009729</name>
</gene>
<dbReference type="InterPro" id="IPR052929">
    <property type="entry name" value="RNase_H-like_EbsB-rel"/>
</dbReference>
<evidence type="ECO:0008006" key="3">
    <source>
        <dbReference type="Google" id="ProtNLM"/>
    </source>
</evidence>
<sequence length="236" mass="26584">MTNEERCRRNLFLDPSCPSYGCVRESILHVLRDCPPLGIYGCPLSLGAAINSTPWRCFFPSLLWQLWKRRNEFVFNASWLPLVEAYRISITWAAYFADIRASARTLPTSTFVYHQWKKPAMGWLCLNTDASISSADGVGTIGGVLRDSSGTWLRGYCKCIACSCHSRLAAQTLVLGFPMDSREMNMVADCLSKMVPPPRLHLNVFDDEPETFRPFIIRDVEGPPYSRPCHDTHAAG</sequence>
<dbReference type="EMBL" id="JBBPBM010000563">
    <property type="protein sequence ID" value="KAK8494132.1"/>
    <property type="molecule type" value="Genomic_DNA"/>
</dbReference>
<evidence type="ECO:0000313" key="1">
    <source>
        <dbReference type="EMBL" id="KAK8494132.1"/>
    </source>
</evidence>
<reference evidence="1 2" key="1">
    <citation type="journal article" date="2024" name="G3 (Bethesda)">
        <title>Genome assembly of Hibiscus sabdariffa L. provides insights into metabolisms of medicinal natural products.</title>
        <authorList>
            <person name="Kim T."/>
        </authorList>
    </citation>
    <scope>NUCLEOTIDE SEQUENCE [LARGE SCALE GENOMIC DNA]</scope>
    <source>
        <strain evidence="1">TK-2024</strain>
        <tissue evidence="1">Old leaves</tissue>
    </source>
</reference>
<accession>A0ABR2ALP5</accession>
<organism evidence="1 2">
    <name type="scientific">Hibiscus sabdariffa</name>
    <name type="common">roselle</name>
    <dbReference type="NCBI Taxonomy" id="183260"/>
    <lineage>
        <taxon>Eukaryota</taxon>
        <taxon>Viridiplantae</taxon>
        <taxon>Streptophyta</taxon>
        <taxon>Embryophyta</taxon>
        <taxon>Tracheophyta</taxon>
        <taxon>Spermatophyta</taxon>
        <taxon>Magnoliopsida</taxon>
        <taxon>eudicotyledons</taxon>
        <taxon>Gunneridae</taxon>
        <taxon>Pentapetalae</taxon>
        <taxon>rosids</taxon>
        <taxon>malvids</taxon>
        <taxon>Malvales</taxon>
        <taxon>Malvaceae</taxon>
        <taxon>Malvoideae</taxon>
        <taxon>Hibiscus</taxon>
    </lineage>
</organism>
<dbReference type="PANTHER" id="PTHR47074">
    <property type="entry name" value="BNAC02G40300D PROTEIN"/>
    <property type="match status" value="1"/>
</dbReference>
<name>A0ABR2ALP5_9ROSI</name>
<comment type="caution">
    <text evidence="1">The sequence shown here is derived from an EMBL/GenBank/DDBJ whole genome shotgun (WGS) entry which is preliminary data.</text>
</comment>
<dbReference type="PANTHER" id="PTHR47074:SF11">
    <property type="entry name" value="REVERSE TRANSCRIPTASE-LIKE PROTEIN"/>
    <property type="match status" value="1"/>
</dbReference>
<protein>
    <recommendedName>
        <fullName evidence="3">RNase H type-1 domain-containing protein</fullName>
    </recommendedName>
</protein>
<proteinExistence type="predicted"/>